<evidence type="ECO:0000256" key="4">
    <source>
        <dbReference type="ARBA" id="ARBA00022964"/>
    </source>
</evidence>
<dbReference type="PROSITE" id="PS51471">
    <property type="entry name" value="FE2OG_OXY"/>
    <property type="match status" value="1"/>
</dbReference>
<evidence type="ECO:0000313" key="9">
    <source>
        <dbReference type="Proteomes" id="UP000230423"/>
    </source>
</evidence>
<evidence type="ECO:0000256" key="1">
    <source>
        <dbReference type="ARBA" id="ARBA00001961"/>
    </source>
</evidence>
<comment type="cofactor">
    <cofactor evidence="1">
        <name>L-ascorbate</name>
        <dbReference type="ChEBI" id="CHEBI:38290"/>
    </cofactor>
</comment>
<evidence type="ECO:0000259" key="7">
    <source>
        <dbReference type="PROSITE" id="PS51471"/>
    </source>
</evidence>
<feature type="domain" description="Fe2OG dioxygenase" evidence="7">
    <location>
        <begin position="46"/>
        <end position="156"/>
    </location>
</feature>
<organism evidence="8 9">
    <name type="scientific">Teladorsagia circumcincta</name>
    <name type="common">Brown stomach worm</name>
    <name type="synonym">Ostertagia circumcincta</name>
    <dbReference type="NCBI Taxonomy" id="45464"/>
    <lineage>
        <taxon>Eukaryota</taxon>
        <taxon>Metazoa</taxon>
        <taxon>Ecdysozoa</taxon>
        <taxon>Nematoda</taxon>
        <taxon>Chromadorea</taxon>
        <taxon>Rhabditida</taxon>
        <taxon>Rhabditina</taxon>
        <taxon>Rhabditomorpha</taxon>
        <taxon>Strongyloidea</taxon>
        <taxon>Trichostrongylidae</taxon>
        <taxon>Teladorsagia</taxon>
    </lineage>
</organism>
<dbReference type="InterPro" id="IPR005123">
    <property type="entry name" value="Oxoglu/Fe-dep_dioxygenase_dom"/>
</dbReference>
<dbReference type="GO" id="GO:0005506">
    <property type="term" value="F:iron ion binding"/>
    <property type="evidence" value="ECO:0007669"/>
    <property type="project" value="InterPro"/>
</dbReference>
<keyword evidence="3" id="KW-0847">Vitamin C</keyword>
<dbReference type="EMBL" id="KZ345158">
    <property type="protein sequence ID" value="PIO75277.1"/>
    <property type="molecule type" value="Genomic_DNA"/>
</dbReference>
<dbReference type="AlphaFoldDB" id="A0A2G9UYG6"/>
<dbReference type="InterPro" id="IPR045054">
    <property type="entry name" value="P4HA-like"/>
</dbReference>
<keyword evidence="6" id="KW-0408">Iron</keyword>
<evidence type="ECO:0000256" key="2">
    <source>
        <dbReference type="ARBA" id="ARBA00022723"/>
    </source>
</evidence>
<dbReference type="Gene3D" id="2.60.120.620">
    <property type="entry name" value="q2cbj1_9rhob like domain"/>
    <property type="match status" value="1"/>
</dbReference>
<gene>
    <name evidence="8" type="ORF">TELCIR_02685</name>
</gene>
<dbReference type="Proteomes" id="UP000230423">
    <property type="component" value="Unassembled WGS sequence"/>
</dbReference>
<keyword evidence="9" id="KW-1185">Reference proteome</keyword>
<dbReference type="InterPro" id="IPR044862">
    <property type="entry name" value="Pro_4_hyd_alph_FE2OG_OXY"/>
</dbReference>
<dbReference type="InterPro" id="IPR006620">
    <property type="entry name" value="Pro_4_hyd_alph"/>
</dbReference>
<keyword evidence="4" id="KW-0223">Dioxygenase</keyword>
<name>A0A2G9UYG6_TELCI</name>
<evidence type="ECO:0000313" key="8">
    <source>
        <dbReference type="EMBL" id="PIO75277.1"/>
    </source>
</evidence>
<evidence type="ECO:0000256" key="3">
    <source>
        <dbReference type="ARBA" id="ARBA00022896"/>
    </source>
</evidence>
<accession>A0A2G9UYG6</accession>
<dbReference type="OrthoDB" id="420380at2759"/>
<keyword evidence="2" id="KW-0479">Metal-binding</keyword>
<dbReference type="PANTHER" id="PTHR10869:SF210">
    <property type="entry name" value="FE2OG DIOXYGENASE DOMAIN-CONTAINING PROTEIN"/>
    <property type="match status" value="1"/>
</dbReference>
<dbReference type="GO" id="GO:0005783">
    <property type="term" value="C:endoplasmic reticulum"/>
    <property type="evidence" value="ECO:0007669"/>
    <property type="project" value="TreeGrafter"/>
</dbReference>
<reference evidence="8 9" key="1">
    <citation type="submission" date="2015-09" db="EMBL/GenBank/DDBJ databases">
        <title>Draft genome of the parasitic nematode Teladorsagia circumcincta isolate WARC Sus (inbred).</title>
        <authorList>
            <person name="Mitreva M."/>
        </authorList>
    </citation>
    <scope>NUCLEOTIDE SEQUENCE [LARGE SCALE GENOMIC DNA]</scope>
    <source>
        <strain evidence="8 9">S</strain>
    </source>
</reference>
<protein>
    <submittedName>
        <fullName evidence="8">Oxidoreductase, 2OG-Fe(II) oxygenase family protein</fullName>
    </submittedName>
</protein>
<proteinExistence type="predicted"/>
<sequence length="191" mass="21490">MHPNGSYSDHVLRKVNGAAINHEETSAVAKMFGRVKAMLPSVNFEISEPWQVLLYNTGGYCALHYDYLNYSSPKEWDSWRRDYGDRFATFLLVLQPATKGGGTVFPLLDTTVMPAAGDALFWTNMNASEEVDLDSLHAGCAVWEGEKVTAALWIRANGQDLLRSTDQNGRMDIRKLIRPQMEYIGRTRADK</sequence>
<dbReference type="SMART" id="SM00702">
    <property type="entry name" value="P4Hc"/>
    <property type="match status" value="1"/>
</dbReference>
<evidence type="ECO:0000256" key="6">
    <source>
        <dbReference type="ARBA" id="ARBA00023004"/>
    </source>
</evidence>
<evidence type="ECO:0000256" key="5">
    <source>
        <dbReference type="ARBA" id="ARBA00023002"/>
    </source>
</evidence>
<dbReference type="Pfam" id="PF13640">
    <property type="entry name" value="2OG-FeII_Oxy_3"/>
    <property type="match status" value="1"/>
</dbReference>
<dbReference type="GO" id="GO:0031418">
    <property type="term" value="F:L-ascorbic acid binding"/>
    <property type="evidence" value="ECO:0007669"/>
    <property type="project" value="UniProtKB-KW"/>
</dbReference>
<dbReference type="PANTHER" id="PTHR10869">
    <property type="entry name" value="PROLYL 4-HYDROXYLASE ALPHA SUBUNIT"/>
    <property type="match status" value="1"/>
</dbReference>
<dbReference type="GO" id="GO:0004656">
    <property type="term" value="F:procollagen-proline 4-dioxygenase activity"/>
    <property type="evidence" value="ECO:0007669"/>
    <property type="project" value="TreeGrafter"/>
</dbReference>
<keyword evidence="5" id="KW-0560">Oxidoreductase</keyword>